<protein>
    <submittedName>
        <fullName evidence="2">Uncharacterized protein</fullName>
    </submittedName>
</protein>
<proteinExistence type="predicted"/>
<evidence type="ECO:0000313" key="2">
    <source>
        <dbReference type="EMBL" id="CAD7259931.1"/>
    </source>
</evidence>
<reference evidence="2" key="1">
    <citation type="submission" date="2020-11" db="EMBL/GenBank/DDBJ databases">
        <authorList>
            <person name="Tran Van P."/>
        </authorList>
    </citation>
    <scope>NUCLEOTIDE SEQUENCE</scope>
</reference>
<organism evidence="2">
    <name type="scientific">Timema shepardi</name>
    <name type="common">Walking stick</name>
    <dbReference type="NCBI Taxonomy" id="629360"/>
    <lineage>
        <taxon>Eukaryota</taxon>
        <taxon>Metazoa</taxon>
        <taxon>Ecdysozoa</taxon>
        <taxon>Arthropoda</taxon>
        <taxon>Hexapoda</taxon>
        <taxon>Insecta</taxon>
        <taxon>Pterygota</taxon>
        <taxon>Neoptera</taxon>
        <taxon>Polyneoptera</taxon>
        <taxon>Phasmatodea</taxon>
        <taxon>Timematodea</taxon>
        <taxon>Timematoidea</taxon>
        <taxon>Timematidae</taxon>
        <taxon>Timema</taxon>
    </lineage>
</organism>
<sequence length="331" mass="36989">MSLVDNTWARHTHTGRGVSPPPDPAVCTECCNGANHHHPSLESVPTPAGPLPSRTSLPGAPGRSVSSGSAGSEGKWTGQRESHLDRSRGKSSRTKDKPLDTFPLVASLSIAFLRLLKRISLGRETLPSDRRIWAESMERNTAIQCRGRVYRRTGLDTQAGLVTESVATLLWENIIFIDLLERPRTRWIDQEQKDMRANGLDWRRGAEGKFEEIDRNEDDVPYDTQRHKRNIMKRVPSHKSASAVKENQGRAGFKYARLNSAEDSSYVLLHNSVENGNNDEIDLHTFRKKKEQYLEKVLQPGDTLLSLSLEFNCPLQSTLDSTTPGIASLSK</sequence>
<name>A0A7R9ASS4_TIMSH</name>
<dbReference type="EMBL" id="OC001446">
    <property type="protein sequence ID" value="CAD7259931.1"/>
    <property type="molecule type" value="Genomic_DNA"/>
</dbReference>
<accession>A0A7R9ASS4</accession>
<feature type="region of interest" description="Disordered" evidence="1">
    <location>
        <begin position="1"/>
        <end position="24"/>
    </location>
</feature>
<evidence type="ECO:0000256" key="1">
    <source>
        <dbReference type="SAM" id="MobiDB-lite"/>
    </source>
</evidence>
<feature type="region of interest" description="Disordered" evidence="1">
    <location>
        <begin position="38"/>
        <end position="98"/>
    </location>
</feature>
<dbReference type="AlphaFoldDB" id="A0A7R9ASS4"/>
<gene>
    <name evidence="2" type="ORF">TSIB3V08_LOCUS4124</name>
</gene>
<feature type="compositionally biased region" description="Basic and acidic residues" evidence="1">
    <location>
        <begin position="78"/>
        <end position="98"/>
    </location>
</feature>